<protein>
    <submittedName>
        <fullName evidence="2">Uncharacterized protein</fullName>
    </submittedName>
</protein>
<dbReference type="RefSeq" id="WP_129457411.1">
    <property type="nucleotide sequence ID" value="NZ_PPCV01000001.1"/>
</dbReference>
<keyword evidence="1" id="KW-1133">Transmembrane helix</keyword>
<feature type="transmembrane region" description="Helical" evidence="1">
    <location>
        <begin position="20"/>
        <end position="40"/>
    </location>
</feature>
<keyword evidence="1" id="KW-0472">Membrane</keyword>
<keyword evidence="3" id="KW-1185">Reference proteome</keyword>
<sequence length="76" mass="7774">MTDDDDPDVRPRVGLLEGTLGFTLAGAILLAGVALFGLMLTTDRNPVGLIVAVILVAIGVRLLIAAIMKARASGSS</sequence>
<proteinExistence type="predicted"/>
<evidence type="ECO:0000313" key="3">
    <source>
        <dbReference type="Proteomes" id="UP000290624"/>
    </source>
</evidence>
<dbReference type="EMBL" id="PPCV01000001">
    <property type="protein sequence ID" value="RXW33446.1"/>
    <property type="molecule type" value="Genomic_DNA"/>
</dbReference>
<comment type="caution">
    <text evidence="2">The sequence shown here is derived from an EMBL/GenBank/DDBJ whole genome shotgun (WGS) entry which is preliminary data.</text>
</comment>
<reference evidence="2 3" key="1">
    <citation type="submission" date="2018-01" db="EMBL/GenBank/DDBJ databases">
        <title>Lactibacter flavus gen. nov., sp. nov., a novel bacterium of the family Propionibacteriaceae isolated from raw milk and dairy products.</title>
        <authorList>
            <person name="Wenning M."/>
            <person name="Breitenwieser F."/>
            <person name="Huptas C."/>
            <person name="von Neubeck M."/>
            <person name="Busse H.-J."/>
            <person name="Scherer S."/>
        </authorList>
    </citation>
    <scope>NUCLEOTIDE SEQUENCE [LARGE SCALE GENOMIC DNA]</scope>
    <source>
        <strain evidence="2 3">VG341</strain>
    </source>
</reference>
<keyword evidence="1" id="KW-0812">Transmembrane</keyword>
<evidence type="ECO:0000313" key="2">
    <source>
        <dbReference type="EMBL" id="RXW33446.1"/>
    </source>
</evidence>
<dbReference type="AlphaFoldDB" id="A0A4Q2EKY7"/>
<accession>A0A4Q2EKY7</accession>
<feature type="transmembrane region" description="Helical" evidence="1">
    <location>
        <begin position="47"/>
        <end position="68"/>
    </location>
</feature>
<dbReference type="Proteomes" id="UP000290624">
    <property type="component" value="Unassembled WGS sequence"/>
</dbReference>
<gene>
    <name evidence="2" type="ORF">C1706_01405</name>
</gene>
<evidence type="ECO:0000256" key="1">
    <source>
        <dbReference type="SAM" id="Phobius"/>
    </source>
</evidence>
<organism evidence="2 3">
    <name type="scientific">Propioniciclava flava</name>
    <dbReference type="NCBI Taxonomy" id="2072026"/>
    <lineage>
        <taxon>Bacteria</taxon>
        <taxon>Bacillati</taxon>
        <taxon>Actinomycetota</taxon>
        <taxon>Actinomycetes</taxon>
        <taxon>Propionibacteriales</taxon>
        <taxon>Propionibacteriaceae</taxon>
        <taxon>Propioniciclava</taxon>
    </lineage>
</organism>
<name>A0A4Q2EKY7_9ACTN</name>